<evidence type="ECO:0000256" key="1">
    <source>
        <dbReference type="SAM" id="MobiDB-lite"/>
    </source>
</evidence>
<feature type="compositionally biased region" description="Low complexity" evidence="1">
    <location>
        <begin position="246"/>
        <end position="267"/>
    </location>
</feature>
<proteinExistence type="predicted"/>
<organism evidence="2">
    <name type="scientific">freshwater metagenome</name>
    <dbReference type="NCBI Taxonomy" id="449393"/>
    <lineage>
        <taxon>unclassified sequences</taxon>
        <taxon>metagenomes</taxon>
        <taxon>ecological metagenomes</taxon>
    </lineage>
</organism>
<accession>A0A6J6PGK2</accession>
<reference evidence="2" key="1">
    <citation type="submission" date="2020-05" db="EMBL/GenBank/DDBJ databases">
        <authorList>
            <person name="Chiriac C."/>
            <person name="Salcher M."/>
            <person name="Ghai R."/>
            <person name="Kavagutti S V."/>
        </authorList>
    </citation>
    <scope>NUCLEOTIDE SEQUENCE</scope>
</reference>
<feature type="compositionally biased region" description="Basic residues" evidence="1">
    <location>
        <begin position="268"/>
        <end position="284"/>
    </location>
</feature>
<protein>
    <submittedName>
        <fullName evidence="2">Unannotated protein</fullName>
    </submittedName>
</protein>
<dbReference type="EMBL" id="CAEZXR010000069">
    <property type="protein sequence ID" value="CAB4697766.1"/>
    <property type="molecule type" value="Genomic_DNA"/>
</dbReference>
<evidence type="ECO:0000313" key="2">
    <source>
        <dbReference type="EMBL" id="CAB4697766.1"/>
    </source>
</evidence>
<feature type="region of interest" description="Disordered" evidence="1">
    <location>
        <begin position="1"/>
        <end position="31"/>
    </location>
</feature>
<dbReference type="AlphaFoldDB" id="A0A6J6PGK2"/>
<feature type="compositionally biased region" description="Basic and acidic residues" evidence="1">
    <location>
        <begin position="182"/>
        <end position="201"/>
    </location>
</feature>
<feature type="region of interest" description="Disordered" evidence="1">
    <location>
        <begin position="173"/>
        <end position="201"/>
    </location>
</feature>
<sequence length="284" mass="31804">MVQRGHHRVRPADPQPVGGQRRSHQRHVGGIGERRRVQLRVVRQVLRDPEPELLPTRALGVGRQQVVGAADIAEVDDVPLVEPAVLAPDHRARIDAVRGGRHRRHRVLVLAALGRALEVGGHHEDRAPVLTRQDPSGGERASVPQRLDVVDDRHRGVARLQEVGVQRVHGVRRVHRPVGGDQRLRRDLTAEDPRQHRRQLDAPEEVVVDRLQIQQGHQLVGVAWHLRGPGRRSQAPRDRRGTARTACRSPRPSAAAGPRPAGCCRTPRPARRRRTGARAPRRRR</sequence>
<gene>
    <name evidence="2" type="ORF">UFOPK2579_00767</name>
</gene>
<feature type="region of interest" description="Disordered" evidence="1">
    <location>
        <begin position="227"/>
        <end position="284"/>
    </location>
</feature>
<name>A0A6J6PGK2_9ZZZZ</name>